<feature type="domain" description="EamA" evidence="8">
    <location>
        <begin position="6"/>
        <end position="140"/>
    </location>
</feature>
<proteinExistence type="inferred from homology"/>
<feature type="transmembrane region" description="Helical" evidence="7">
    <location>
        <begin position="100"/>
        <end position="117"/>
    </location>
</feature>
<protein>
    <submittedName>
        <fullName evidence="9">DMT family transporter</fullName>
    </submittedName>
</protein>
<evidence type="ECO:0000256" key="1">
    <source>
        <dbReference type="ARBA" id="ARBA00004651"/>
    </source>
</evidence>
<evidence type="ECO:0000313" key="10">
    <source>
        <dbReference type="Proteomes" id="UP000307756"/>
    </source>
</evidence>
<evidence type="ECO:0000256" key="3">
    <source>
        <dbReference type="ARBA" id="ARBA00022475"/>
    </source>
</evidence>
<evidence type="ECO:0000256" key="5">
    <source>
        <dbReference type="ARBA" id="ARBA00022989"/>
    </source>
</evidence>
<dbReference type="Proteomes" id="UP000307756">
    <property type="component" value="Unassembled WGS sequence"/>
</dbReference>
<comment type="similarity">
    <text evidence="2">Belongs to the EamA transporter family.</text>
</comment>
<comment type="subcellular location">
    <subcellularLocation>
        <location evidence="1">Cell membrane</location>
        <topology evidence="1">Multi-pass membrane protein</topology>
    </subcellularLocation>
</comment>
<dbReference type="InterPro" id="IPR000620">
    <property type="entry name" value="EamA_dom"/>
</dbReference>
<evidence type="ECO:0000256" key="6">
    <source>
        <dbReference type="ARBA" id="ARBA00023136"/>
    </source>
</evidence>
<evidence type="ECO:0000313" key="9">
    <source>
        <dbReference type="EMBL" id="TKC18331.1"/>
    </source>
</evidence>
<dbReference type="InterPro" id="IPR037185">
    <property type="entry name" value="EmrE-like"/>
</dbReference>
<feature type="domain" description="EamA" evidence="8">
    <location>
        <begin position="156"/>
        <end position="292"/>
    </location>
</feature>
<dbReference type="Pfam" id="PF00892">
    <property type="entry name" value="EamA"/>
    <property type="match status" value="2"/>
</dbReference>
<evidence type="ECO:0000256" key="2">
    <source>
        <dbReference type="ARBA" id="ARBA00007362"/>
    </source>
</evidence>
<keyword evidence="4 7" id="KW-0812">Transmembrane</keyword>
<feature type="transmembrane region" description="Helical" evidence="7">
    <location>
        <begin position="68"/>
        <end position="88"/>
    </location>
</feature>
<feature type="transmembrane region" description="Helical" evidence="7">
    <location>
        <begin position="150"/>
        <end position="173"/>
    </location>
</feature>
<dbReference type="SUPFAM" id="SSF103481">
    <property type="entry name" value="Multidrug resistance efflux transporter EmrE"/>
    <property type="match status" value="2"/>
</dbReference>
<feature type="transmembrane region" description="Helical" evidence="7">
    <location>
        <begin position="126"/>
        <end position="144"/>
    </location>
</feature>
<feature type="transmembrane region" description="Helical" evidence="7">
    <location>
        <begin position="185"/>
        <end position="208"/>
    </location>
</feature>
<feature type="transmembrane region" description="Helical" evidence="7">
    <location>
        <begin position="220"/>
        <end position="238"/>
    </location>
</feature>
<sequence length="301" mass="32057">MNTKRIAYIKIIIAMSIVGVFVALNKVATATMPIFLFSELRLGIAAIILTIILLKNEKRYPIPSIKDALVLFIQALLGVFLFSIFLLLGSKYTSAIESGIISSLTPALVAIVSILVFKEKLGIHQMLGIGIALAGALFINIVGLTGNVSWTVYSLIGNALILLAVTGEAFFVTFGKLVSKDISPLAVSTIVITIGAILSFPFAVTEAFTFDFSSVTGKDVLLVIYSAVAVSVVAVLLINQSAKVLSGGATAVFTAFMPVSAICFSFLMLGEKILWYHLVGIACVLFSILLVSVKDQRVSVN</sequence>
<dbReference type="RefSeq" id="WP_136829042.1">
    <property type="nucleotide sequence ID" value="NZ_SWBM01000001.1"/>
</dbReference>
<keyword evidence="6 7" id="KW-0472">Membrane</keyword>
<evidence type="ECO:0000256" key="4">
    <source>
        <dbReference type="ARBA" id="ARBA00022692"/>
    </source>
</evidence>
<keyword evidence="3" id="KW-1003">Cell membrane</keyword>
<keyword evidence="5 7" id="KW-1133">Transmembrane helix</keyword>
<name>A0A4U1D775_9BACI</name>
<keyword evidence="10" id="KW-1185">Reference proteome</keyword>
<dbReference type="AlphaFoldDB" id="A0A4U1D775"/>
<feature type="transmembrane region" description="Helical" evidence="7">
    <location>
        <begin position="245"/>
        <end position="267"/>
    </location>
</feature>
<comment type="caution">
    <text evidence="9">The sequence shown here is derived from an EMBL/GenBank/DDBJ whole genome shotgun (WGS) entry which is preliminary data.</text>
</comment>
<dbReference type="GO" id="GO:0005886">
    <property type="term" value="C:plasma membrane"/>
    <property type="evidence" value="ECO:0007669"/>
    <property type="project" value="UniProtKB-SubCell"/>
</dbReference>
<evidence type="ECO:0000259" key="8">
    <source>
        <dbReference type="Pfam" id="PF00892"/>
    </source>
</evidence>
<dbReference type="PANTHER" id="PTHR32322:SF18">
    <property type="entry name" value="S-ADENOSYLMETHIONINE_S-ADENOSYLHOMOCYSTEINE TRANSPORTER"/>
    <property type="match status" value="1"/>
</dbReference>
<dbReference type="InterPro" id="IPR050638">
    <property type="entry name" value="AA-Vitamin_Transporters"/>
</dbReference>
<evidence type="ECO:0000256" key="7">
    <source>
        <dbReference type="SAM" id="Phobius"/>
    </source>
</evidence>
<accession>A0A4U1D775</accession>
<reference evidence="9 10" key="1">
    <citation type="journal article" date="2011" name="J. Microbiol.">
        <title>Bacillus kyonggiensis sp. nov., isolated from soil of a lettuce field.</title>
        <authorList>
            <person name="Dong K."/>
            <person name="Lee S."/>
        </authorList>
    </citation>
    <scope>NUCLEOTIDE SEQUENCE [LARGE SCALE GENOMIC DNA]</scope>
    <source>
        <strain evidence="9 10">NB22</strain>
    </source>
</reference>
<feature type="transmembrane region" description="Helical" evidence="7">
    <location>
        <begin position="34"/>
        <end position="56"/>
    </location>
</feature>
<dbReference type="EMBL" id="SWBM01000001">
    <property type="protein sequence ID" value="TKC18331.1"/>
    <property type="molecule type" value="Genomic_DNA"/>
</dbReference>
<dbReference type="OrthoDB" id="9799821at2"/>
<feature type="transmembrane region" description="Helical" evidence="7">
    <location>
        <begin position="273"/>
        <end position="293"/>
    </location>
</feature>
<organism evidence="9 10">
    <name type="scientific">Robertmurraya kyonggiensis</name>
    <dbReference type="NCBI Taxonomy" id="1037680"/>
    <lineage>
        <taxon>Bacteria</taxon>
        <taxon>Bacillati</taxon>
        <taxon>Bacillota</taxon>
        <taxon>Bacilli</taxon>
        <taxon>Bacillales</taxon>
        <taxon>Bacillaceae</taxon>
        <taxon>Robertmurraya</taxon>
    </lineage>
</organism>
<dbReference type="PANTHER" id="PTHR32322">
    <property type="entry name" value="INNER MEMBRANE TRANSPORTER"/>
    <property type="match status" value="1"/>
</dbReference>
<feature type="transmembrane region" description="Helical" evidence="7">
    <location>
        <begin position="7"/>
        <end position="28"/>
    </location>
</feature>
<gene>
    <name evidence="9" type="ORF">FA727_01920</name>
</gene>